<feature type="non-terminal residue" evidence="1">
    <location>
        <position position="1"/>
    </location>
</feature>
<dbReference type="EMBL" id="LSSK01000141">
    <property type="protein sequence ID" value="OMH84836.1"/>
    <property type="molecule type" value="Genomic_DNA"/>
</dbReference>
<gene>
    <name evidence="1" type="ORF">AX774_g1627</name>
</gene>
<organism evidence="1 2">
    <name type="scientific">Zancudomyces culisetae</name>
    <name type="common">Gut fungus</name>
    <name type="synonym">Smittium culisetae</name>
    <dbReference type="NCBI Taxonomy" id="1213189"/>
    <lineage>
        <taxon>Eukaryota</taxon>
        <taxon>Fungi</taxon>
        <taxon>Fungi incertae sedis</taxon>
        <taxon>Zoopagomycota</taxon>
        <taxon>Kickxellomycotina</taxon>
        <taxon>Harpellomycetes</taxon>
        <taxon>Harpellales</taxon>
        <taxon>Legeriomycetaceae</taxon>
        <taxon>Zancudomyces</taxon>
    </lineage>
</organism>
<name>A0A1R1PV43_ZANCU</name>
<proteinExistence type="predicted"/>
<dbReference type="Proteomes" id="UP000188320">
    <property type="component" value="Unassembled WGS sequence"/>
</dbReference>
<accession>A0A1R1PV43</accession>
<keyword evidence="2" id="KW-1185">Reference proteome</keyword>
<dbReference type="AlphaFoldDB" id="A0A1R1PV43"/>
<sequence>GGGGGGDVWKGLVTDFGTFFLSISFPTPTPPPPPYILDNSFPELPLTSNNGLVATGCVAVGVVLAALAPNPATGFVTGIGTLFFCCAIPTPTLFTSLTFIPGAIITAGFGAEYTTGFTLGLAPPVPVPVPVPAPLPAYPE</sequence>
<comment type="caution">
    <text evidence="1">The sequence shown here is derived from an EMBL/GenBank/DDBJ whole genome shotgun (WGS) entry which is preliminary data.</text>
</comment>
<evidence type="ECO:0000313" key="2">
    <source>
        <dbReference type="Proteomes" id="UP000188320"/>
    </source>
</evidence>
<reference evidence="2" key="1">
    <citation type="submission" date="2017-01" db="EMBL/GenBank/DDBJ databases">
        <authorList>
            <person name="Wang Y."/>
            <person name="White M."/>
            <person name="Kvist S."/>
            <person name="Moncalvo J.-M."/>
        </authorList>
    </citation>
    <scope>NUCLEOTIDE SEQUENCE [LARGE SCALE GENOMIC DNA]</scope>
    <source>
        <strain evidence="2">COL-18-3</strain>
    </source>
</reference>
<protein>
    <submittedName>
        <fullName evidence="1">Uncharacterized protein</fullName>
    </submittedName>
</protein>
<evidence type="ECO:0000313" key="1">
    <source>
        <dbReference type="EMBL" id="OMH84836.1"/>
    </source>
</evidence>